<comment type="caution">
    <text evidence="1">The sequence shown here is derived from an EMBL/GenBank/DDBJ whole genome shotgun (WGS) entry which is preliminary data.</text>
</comment>
<evidence type="ECO:0000313" key="2">
    <source>
        <dbReference type="Proteomes" id="UP000005801"/>
    </source>
</evidence>
<dbReference type="PANTHER" id="PTHR35788:SF1">
    <property type="entry name" value="EXPORTED PROTEIN"/>
    <property type="match status" value="1"/>
</dbReference>
<organism evidence="1 2">
    <name type="scientific">Plesiocystis pacifica SIR-1</name>
    <dbReference type="NCBI Taxonomy" id="391625"/>
    <lineage>
        <taxon>Bacteria</taxon>
        <taxon>Pseudomonadati</taxon>
        <taxon>Myxococcota</taxon>
        <taxon>Polyangia</taxon>
        <taxon>Nannocystales</taxon>
        <taxon>Nannocystaceae</taxon>
        <taxon>Plesiocystis</taxon>
    </lineage>
</organism>
<proteinExistence type="predicted"/>
<reference evidence="1 2" key="1">
    <citation type="submission" date="2007-06" db="EMBL/GenBank/DDBJ databases">
        <authorList>
            <person name="Shimkets L."/>
            <person name="Ferriera S."/>
            <person name="Johnson J."/>
            <person name="Kravitz S."/>
            <person name="Beeson K."/>
            <person name="Sutton G."/>
            <person name="Rogers Y.-H."/>
            <person name="Friedman R."/>
            <person name="Frazier M."/>
            <person name="Venter J.C."/>
        </authorList>
    </citation>
    <scope>NUCLEOTIDE SEQUENCE [LARGE SCALE GENOMIC DNA]</scope>
    <source>
        <strain evidence="1 2">SIR-1</strain>
    </source>
</reference>
<dbReference type="InterPro" id="IPR052913">
    <property type="entry name" value="Glycopeptide_resist_protein"/>
</dbReference>
<keyword evidence="2" id="KW-1185">Reference proteome</keyword>
<accession>A6GB39</accession>
<protein>
    <submittedName>
        <fullName evidence="1">VanW-like domain protein</fullName>
    </submittedName>
</protein>
<gene>
    <name evidence="1" type="ORF">PPSIR1_37569</name>
</gene>
<evidence type="ECO:0000313" key="1">
    <source>
        <dbReference type="EMBL" id="EDM76921.1"/>
    </source>
</evidence>
<sequence>MAAKRLAGWALQPERYPEPTRVGADAAPHLVAQLVIPRRASSFGPKLERGRWHNLGLAATALDGVGISAASPFSFWRTVGRLSAGRGFVEGAHFEGGCIVPAVGGGVCSLSDALFDLALRSGCTILERHGHTLAVDRGPKGPRRKRVDATVKWPYVDLRFAPARGLLRLSTRSRKDGLHLALHGDAPVEAWPVEVSEPQICVEAGQRYVHTTIRRGPTTIGRDRKKLIVMPTRNCDTCQEHSCGRHRGA</sequence>
<dbReference type="Pfam" id="PF04294">
    <property type="entry name" value="VanW"/>
    <property type="match status" value="1"/>
</dbReference>
<name>A6GB39_9BACT</name>
<dbReference type="EMBL" id="ABCS01000055">
    <property type="protein sequence ID" value="EDM76921.1"/>
    <property type="molecule type" value="Genomic_DNA"/>
</dbReference>
<dbReference type="InterPro" id="IPR007391">
    <property type="entry name" value="Vancomycin_resist_VanW"/>
</dbReference>
<dbReference type="STRING" id="391625.PPSIR1_37569"/>
<dbReference type="eggNOG" id="COG2720">
    <property type="taxonomic scope" value="Bacteria"/>
</dbReference>
<dbReference type="AlphaFoldDB" id="A6GB39"/>
<dbReference type="Proteomes" id="UP000005801">
    <property type="component" value="Unassembled WGS sequence"/>
</dbReference>
<dbReference type="PANTHER" id="PTHR35788">
    <property type="entry name" value="EXPORTED PROTEIN-RELATED"/>
    <property type="match status" value="1"/>
</dbReference>